<organism evidence="3 4">
    <name type="scientific">Aureibaculum marinum</name>
    <dbReference type="NCBI Taxonomy" id="2487930"/>
    <lineage>
        <taxon>Bacteria</taxon>
        <taxon>Pseudomonadati</taxon>
        <taxon>Bacteroidota</taxon>
        <taxon>Flavobacteriia</taxon>
        <taxon>Flavobacteriales</taxon>
        <taxon>Flavobacteriaceae</taxon>
        <taxon>Aureibaculum</taxon>
    </lineage>
</organism>
<dbReference type="EMBL" id="RPFJ01000018">
    <property type="protein sequence ID" value="RPD94369.1"/>
    <property type="molecule type" value="Genomic_DNA"/>
</dbReference>
<dbReference type="OrthoDB" id="9765926at2"/>
<dbReference type="RefSeq" id="WP_123898682.1">
    <property type="nucleotide sequence ID" value="NZ_RPFJ01000018.1"/>
</dbReference>
<accession>A0A3N4NS08</accession>
<protein>
    <submittedName>
        <fullName evidence="3">T9SS C-terminal target domain-containing protein</fullName>
    </submittedName>
</protein>
<evidence type="ECO:0000259" key="2">
    <source>
        <dbReference type="Pfam" id="PF18962"/>
    </source>
</evidence>
<sequence>MTKKLFLFIGIVFFTNILFAITPPTISNFRIEASEPDRVYFDSDKPIIGSSYNGFTISNKSISSITINEGQLSNHYLTVSEKFTYWDNNTIRYEGGSDIKDVNGNALIEFTLSYIVNNIPEPDANEYRYVTTSATGGGDGKSEDSAWTLEEAFDKANAGITVWIKAGNYGNQNLSLYNDGTPVSPLKFIGYKNSPGDITSNYYDYGKTWSTNEMPTLTGKSPSTGHAIQLMGVNYVVFRNLQITNYYKGIRANNTKNSNLIFDRVNGLTFGGNNSSPNDLNASFIDLATYKSGSGYRPFTSNNNMKVLDCRGVNASMGNFTLFGDGNNLIKDTKSYNDRTGKYDHSDYQISVNGHNNIITNCYAENFNTKSTNNSTHGIGIRGSSNLSNTYNLIEKSQGINIAEPFYIRNYGSNYNVIKDCVAGNNANSSNYTSNENTGVVWIWGGSNYNIIERVKGHNTTFGIGFKDNREEGNTNDNTIGSHNIIRNSVFSKTKYSIYVQSNNPSNAASTLINNTIINCTFDDSNYFYKEIYSKVSNLKVINSQILNVKKNVATAPSNSSLNVSFENSNFYNSWGTESGKGNISVDPKLDKYYKPTDNTPKSITEGGQISELVNYDYDMKFRGNVNTIGAYQYGENTTGYIDVDAGLDVEICKGSEISLTATIVGEGTFLWSTGETSSSINVSPEKTTTYTVTVTNGENSASDEVVVTVNDLPLVDLGEDVVSCSGNEVVLTAVGVGDFLWSTGETTPSITVSPTETTKYSVSASNACDSTVTDEILVKIVDSTVNAGDDVSICSGSEVTLTAEGADNYLWSTGETTASIIVSPTETTTYSVTSAIGECSISDDVVVTVTESPSVNLGEDLTVCSGSELTLTAEGSGNFLWNTGETSQTITVAPLETTTYIATASVLCGGENLSVSDTIVVNVIPGITLDAGEDITICGTSEVTLTATSSNGDYLWSTGETTPSITVTPSETTTYTVTSSSGECSLTDEVTVTVSTTPEVSLGDDISICSGSEVVLTANGIGDFLWNTGETTKSIIVNPTETSTYSVTASTLCGGENLSVSDSIVINVIQEITLNAGEDVTICRGEEITLTASGNGDFLWNTGETSQSIVVKPEETKTYTVSSGTGDCKVTDDVVVTVNDLASVKLGEDLNICYGDQVTLTAEGVGDFLWSTGETTASIIVNPLETTTYSVTATNGCGGTASDDIVVNVGKELYVDAGEDKSICVGESVVLTAEGTGNFLWSTGETTKSITVSPVKPESYWVSSSDGNCSVSDEVFVDVQRAAQVSLGEDITICSGEVVTLRATGHGNYLWSTGATTSSISVRPTETTTYTITASSSACMADATDEITVYVNESVVADAGNDVFIEPGDKYTLTATGGSTYLWSTGETTQSITVQPESTTIYSVNVGNGTNCSGYDEVKVTVENVPLIINNGEDLTICKGDELVLQARGSLNYLWNNGSMESEITVNPETTTIYTVSAQKNGVLETVDILVTVEDCTSKKAVEYSMYPNPSEGLININIPSEKTGVKFIVSALSGKIVYRGEVKGDTNGVFTQINLSHVADGIYFVKMYNDNFNATEKIIVI</sequence>
<gene>
    <name evidence="3" type="ORF">EGM88_12380</name>
</gene>
<keyword evidence="4" id="KW-1185">Reference proteome</keyword>
<dbReference type="InterPro" id="IPR011050">
    <property type="entry name" value="Pectin_lyase_fold/virulence"/>
</dbReference>
<proteinExistence type="predicted"/>
<name>A0A3N4NS08_9FLAO</name>
<dbReference type="Proteomes" id="UP000270856">
    <property type="component" value="Unassembled WGS sequence"/>
</dbReference>
<dbReference type="SMART" id="SM00710">
    <property type="entry name" value="PbH1"/>
    <property type="match status" value="7"/>
</dbReference>
<evidence type="ECO:0000313" key="4">
    <source>
        <dbReference type="Proteomes" id="UP000270856"/>
    </source>
</evidence>
<dbReference type="InterPro" id="IPR006626">
    <property type="entry name" value="PbH1"/>
</dbReference>
<evidence type="ECO:0000313" key="3">
    <source>
        <dbReference type="EMBL" id="RPD94369.1"/>
    </source>
</evidence>
<dbReference type="NCBIfam" id="TIGR04183">
    <property type="entry name" value="Por_Secre_tail"/>
    <property type="match status" value="1"/>
</dbReference>
<dbReference type="Gene3D" id="2.160.20.10">
    <property type="entry name" value="Single-stranded right-handed beta-helix, Pectin lyase-like"/>
    <property type="match status" value="1"/>
</dbReference>
<reference evidence="3 4" key="1">
    <citation type="submission" date="2018-11" db="EMBL/GenBank/DDBJ databases">
        <title>Aureibaculum marinum gen. nov., sp. nov., a member of the family Flavobacteriaceae isolated from the Bohai Sea.</title>
        <authorList>
            <person name="Ji X."/>
        </authorList>
    </citation>
    <scope>NUCLEOTIDE SEQUENCE [LARGE SCALE GENOMIC DNA]</scope>
    <source>
        <strain evidence="3 4">BH-SD17</strain>
    </source>
</reference>
<dbReference type="SUPFAM" id="SSF51126">
    <property type="entry name" value="Pectin lyase-like"/>
    <property type="match status" value="1"/>
</dbReference>
<keyword evidence="1" id="KW-0732">Signal</keyword>
<dbReference type="InterPro" id="IPR012334">
    <property type="entry name" value="Pectin_lyas_fold"/>
</dbReference>
<comment type="caution">
    <text evidence="3">The sequence shown here is derived from an EMBL/GenBank/DDBJ whole genome shotgun (WGS) entry which is preliminary data.</text>
</comment>
<feature type="domain" description="Secretion system C-terminal sorting" evidence="2">
    <location>
        <begin position="1507"/>
        <end position="1582"/>
    </location>
</feature>
<dbReference type="InterPro" id="IPR026444">
    <property type="entry name" value="Secre_tail"/>
</dbReference>
<evidence type="ECO:0000256" key="1">
    <source>
        <dbReference type="ARBA" id="ARBA00022729"/>
    </source>
</evidence>
<dbReference type="Pfam" id="PF18962">
    <property type="entry name" value="Por_Secre_tail"/>
    <property type="match status" value="1"/>
</dbReference>